<protein>
    <submittedName>
        <fullName evidence="3">Uncharacterized protein</fullName>
    </submittedName>
</protein>
<proteinExistence type="predicted"/>
<feature type="region of interest" description="Disordered" evidence="1">
    <location>
        <begin position="116"/>
        <end position="154"/>
    </location>
</feature>
<name>Q5ZDW0_ORYSJ</name>
<reference evidence="3" key="1">
    <citation type="journal article" date="2002" name="Nature">
        <title>The genome sequence and structure of rice chromosome 1.</title>
        <authorList>
            <person name="Sasaki T."/>
            <person name="Matsumoto T."/>
            <person name="Yamamoto K."/>
            <person name="Sakata K."/>
            <person name="Baba T."/>
            <person name="Katayose Y."/>
            <person name="Wu J."/>
            <person name="Niimura Y."/>
            <person name="Cheng Z."/>
            <person name="Nagamura Y."/>
            <person name="Antonio B.A."/>
            <person name="Kanamori H."/>
            <person name="Hosokawa S."/>
            <person name="Masukawa M."/>
            <person name="Arikawa K."/>
            <person name="Chiden Y."/>
            <person name="Hayashi M."/>
            <person name="Okamoto M."/>
            <person name="Ando T."/>
            <person name="Aoki H."/>
            <person name="Arita K."/>
            <person name="Hamada M."/>
            <person name="Harada C."/>
            <person name="Hijishita S."/>
            <person name="Honda M."/>
            <person name="Ichikawa Y."/>
            <person name="Idonuma A."/>
            <person name="Iijima M."/>
            <person name="Ikeda M."/>
            <person name="Ikeno M."/>
            <person name="Itoh S."/>
            <person name="Itoh T."/>
            <person name="Itoh Y."/>
            <person name="Itoh Y."/>
            <person name="Iwabuchi A."/>
            <person name="Kamiya K."/>
            <person name="Karasawa W."/>
            <person name="Katagiri S."/>
            <person name="Kikuta A."/>
            <person name="Kobayashi N."/>
            <person name="Kono I."/>
            <person name="Machita K."/>
            <person name="Maehara T."/>
            <person name="Mizuno H."/>
            <person name="Mizubayashi T."/>
            <person name="Mukai Y."/>
            <person name="Nagasaki H."/>
            <person name="Nakashima M."/>
            <person name="Nakama Y."/>
            <person name="Nakamichi Y."/>
            <person name="Nakamura M."/>
            <person name="Namiki N."/>
            <person name="Negishi M."/>
            <person name="Ohta I."/>
            <person name="Ono N."/>
            <person name="Saji S."/>
            <person name="Sakai K."/>
            <person name="Shibata M."/>
            <person name="Shimokawa T."/>
            <person name="Shomura A."/>
            <person name="Song J."/>
            <person name="Takazaki Y."/>
            <person name="Terasawa K."/>
            <person name="Tsuji K."/>
            <person name="Waki K."/>
            <person name="Yamagata H."/>
            <person name="Yamane H."/>
            <person name="Yoshiki S."/>
            <person name="Yoshihara R."/>
            <person name="Yukawa K."/>
            <person name="Zhong H."/>
            <person name="Iwama H."/>
            <person name="Endo T."/>
            <person name="Ito H."/>
            <person name="Hahn J.H."/>
            <person name="Kim H.I."/>
            <person name="Eun M.Y."/>
            <person name="Yano M."/>
            <person name="Jiang J."/>
            <person name="Gojobori T."/>
        </authorList>
    </citation>
    <scope>NUCLEOTIDE SEQUENCE</scope>
</reference>
<dbReference type="EMBL" id="AP002867">
    <property type="protein sequence ID" value="BAD52568.1"/>
    <property type="molecule type" value="Genomic_DNA"/>
</dbReference>
<reference evidence="4" key="3">
    <citation type="journal article" date="2008" name="Nucleic Acids Res.">
        <title>The rice annotation project database (RAP-DB): 2008 update.</title>
        <authorList>
            <consortium name="The rice annotation project (RAP)"/>
        </authorList>
    </citation>
    <scope>GENOME REANNOTATION</scope>
    <source>
        <strain evidence="4">cv. Nipponbare</strain>
    </source>
</reference>
<evidence type="ECO:0000256" key="1">
    <source>
        <dbReference type="SAM" id="MobiDB-lite"/>
    </source>
</evidence>
<organism evidence="3">
    <name type="scientific">Oryza sativa subsp. japonica</name>
    <name type="common">Rice</name>
    <dbReference type="NCBI Taxonomy" id="39947"/>
    <lineage>
        <taxon>Eukaryota</taxon>
        <taxon>Viridiplantae</taxon>
        <taxon>Streptophyta</taxon>
        <taxon>Embryophyta</taxon>
        <taxon>Tracheophyta</taxon>
        <taxon>Spermatophyta</taxon>
        <taxon>Magnoliopsida</taxon>
        <taxon>Liliopsida</taxon>
        <taxon>Poales</taxon>
        <taxon>Poaceae</taxon>
        <taxon>BOP clade</taxon>
        <taxon>Oryzoideae</taxon>
        <taxon>Oryzeae</taxon>
        <taxon>Oryzinae</taxon>
        <taxon>Oryza</taxon>
        <taxon>Oryza sativa</taxon>
    </lineage>
</organism>
<accession>Q5ZDW0</accession>
<evidence type="ECO:0000313" key="2">
    <source>
        <dbReference type="EMBL" id="BAD52505.1"/>
    </source>
</evidence>
<dbReference type="Proteomes" id="UP000817658">
    <property type="component" value="Chromosome 1"/>
</dbReference>
<reference evidence="4" key="2">
    <citation type="journal article" date="2005" name="Nature">
        <title>The map-based sequence of the rice genome.</title>
        <authorList>
            <consortium name="International rice genome sequencing project (IRGSP)"/>
            <person name="Matsumoto T."/>
            <person name="Wu J."/>
            <person name="Kanamori H."/>
            <person name="Katayose Y."/>
            <person name="Fujisawa M."/>
            <person name="Namiki N."/>
            <person name="Mizuno H."/>
            <person name="Yamamoto K."/>
            <person name="Antonio B.A."/>
            <person name="Baba T."/>
            <person name="Sakata K."/>
            <person name="Nagamura Y."/>
            <person name="Aoki H."/>
            <person name="Arikawa K."/>
            <person name="Arita K."/>
            <person name="Bito T."/>
            <person name="Chiden Y."/>
            <person name="Fujitsuka N."/>
            <person name="Fukunaka R."/>
            <person name="Hamada M."/>
            <person name="Harada C."/>
            <person name="Hayashi A."/>
            <person name="Hijishita S."/>
            <person name="Honda M."/>
            <person name="Hosokawa S."/>
            <person name="Ichikawa Y."/>
            <person name="Idonuma A."/>
            <person name="Iijima M."/>
            <person name="Ikeda M."/>
            <person name="Ikeno M."/>
            <person name="Ito K."/>
            <person name="Ito S."/>
            <person name="Ito T."/>
            <person name="Ito Y."/>
            <person name="Ito Y."/>
            <person name="Iwabuchi A."/>
            <person name="Kamiya K."/>
            <person name="Karasawa W."/>
            <person name="Kurita K."/>
            <person name="Katagiri S."/>
            <person name="Kikuta A."/>
            <person name="Kobayashi H."/>
            <person name="Kobayashi N."/>
            <person name="Machita K."/>
            <person name="Maehara T."/>
            <person name="Masukawa M."/>
            <person name="Mizubayashi T."/>
            <person name="Mukai Y."/>
            <person name="Nagasaki H."/>
            <person name="Nagata Y."/>
            <person name="Naito S."/>
            <person name="Nakashima M."/>
            <person name="Nakama Y."/>
            <person name="Nakamichi Y."/>
            <person name="Nakamura M."/>
            <person name="Meguro A."/>
            <person name="Negishi M."/>
            <person name="Ohta I."/>
            <person name="Ohta T."/>
            <person name="Okamoto M."/>
            <person name="Ono N."/>
            <person name="Saji S."/>
            <person name="Sakaguchi M."/>
            <person name="Sakai K."/>
            <person name="Shibata M."/>
            <person name="Shimokawa T."/>
            <person name="Song J."/>
            <person name="Takazaki Y."/>
            <person name="Terasawa K."/>
            <person name="Tsugane M."/>
            <person name="Tsuji K."/>
            <person name="Ueda S."/>
            <person name="Waki K."/>
            <person name="Yamagata H."/>
            <person name="Yamamoto M."/>
            <person name="Yamamoto S."/>
            <person name="Yamane H."/>
            <person name="Yoshiki S."/>
            <person name="Yoshihara R."/>
            <person name="Yukawa K."/>
            <person name="Zhong H."/>
            <person name="Yano M."/>
            <person name="Yuan Q."/>
            <person name="Ouyang S."/>
            <person name="Liu J."/>
            <person name="Jones K.M."/>
            <person name="Gansberger K."/>
            <person name="Moffat K."/>
            <person name="Hill J."/>
            <person name="Bera J."/>
            <person name="Fadrosh D."/>
            <person name="Jin S."/>
            <person name="Johri S."/>
            <person name="Kim M."/>
            <person name="Overton L."/>
            <person name="Reardon M."/>
            <person name="Tsitrin T."/>
            <person name="Vuong H."/>
            <person name="Weaver B."/>
            <person name="Ciecko A."/>
            <person name="Tallon L."/>
            <person name="Jackson J."/>
            <person name="Pai G."/>
            <person name="Aken S.V."/>
            <person name="Utterback T."/>
            <person name="Reidmuller S."/>
            <person name="Feldblyum T."/>
            <person name="Hsiao J."/>
            <person name="Zismann V."/>
            <person name="Iobst S."/>
            <person name="de Vazeille A.R."/>
            <person name="Buell C.R."/>
            <person name="Ying K."/>
            <person name="Li Y."/>
            <person name="Lu T."/>
            <person name="Huang Y."/>
            <person name="Zhao Q."/>
            <person name="Feng Q."/>
            <person name="Zhang L."/>
            <person name="Zhu J."/>
            <person name="Weng Q."/>
            <person name="Mu J."/>
            <person name="Lu Y."/>
            <person name="Fan D."/>
            <person name="Liu Y."/>
            <person name="Guan J."/>
            <person name="Zhang Y."/>
            <person name="Yu S."/>
            <person name="Liu X."/>
            <person name="Zhang Y."/>
            <person name="Hong G."/>
            <person name="Han B."/>
            <person name="Choisne N."/>
            <person name="Demange N."/>
            <person name="Orjeda G."/>
            <person name="Samain S."/>
            <person name="Cattolico L."/>
            <person name="Pelletier E."/>
            <person name="Couloux A."/>
            <person name="Segurens B."/>
            <person name="Wincker P."/>
            <person name="D'Hont A."/>
            <person name="Scarpelli C."/>
            <person name="Weissenbach J."/>
            <person name="Salanoubat M."/>
            <person name="Quetier F."/>
            <person name="Yu Y."/>
            <person name="Kim H.R."/>
            <person name="Rambo T."/>
            <person name="Currie J."/>
            <person name="Collura K."/>
            <person name="Luo M."/>
            <person name="Yang T."/>
            <person name="Ammiraju J.S.S."/>
            <person name="Engler F."/>
            <person name="Soderlund C."/>
            <person name="Wing R.A."/>
            <person name="Palmer L.E."/>
            <person name="de la Bastide M."/>
            <person name="Spiegel L."/>
            <person name="Nascimento L."/>
            <person name="Zutavern T."/>
            <person name="O'Shaughnessy A."/>
            <person name="Dike S."/>
            <person name="Dedhia N."/>
            <person name="Preston R."/>
            <person name="Balija V."/>
            <person name="McCombie W.R."/>
            <person name="Chow T."/>
            <person name="Chen H."/>
            <person name="Chung M."/>
            <person name="Chen C."/>
            <person name="Shaw J."/>
            <person name="Wu H."/>
            <person name="Hsiao K."/>
            <person name="Chao Y."/>
            <person name="Chu M."/>
            <person name="Cheng C."/>
            <person name="Hour A."/>
            <person name="Lee P."/>
            <person name="Lin S."/>
            <person name="Lin Y."/>
            <person name="Liou J."/>
            <person name="Liu S."/>
            <person name="Hsing Y."/>
            <person name="Raghuvanshi S."/>
            <person name="Mohanty A."/>
            <person name="Bharti A.K."/>
            <person name="Gaur A."/>
            <person name="Gupta V."/>
            <person name="Kumar D."/>
            <person name="Ravi V."/>
            <person name="Vij S."/>
            <person name="Kapur A."/>
            <person name="Khurana P."/>
            <person name="Khurana P."/>
            <person name="Khurana J.P."/>
            <person name="Tyagi A.K."/>
            <person name="Gaikwad K."/>
            <person name="Singh A."/>
            <person name="Dalal V."/>
            <person name="Srivastava S."/>
            <person name="Dixit A."/>
            <person name="Pal A.K."/>
            <person name="Ghazi I.A."/>
            <person name="Yadav M."/>
            <person name="Pandit A."/>
            <person name="Bhargava A."/>
            <person name="Sureshbabu K."/>
            <person name="Batra K."/>
            <person name="Sharma T.R."/>
            <person name="Mohapatra T."/>
            <person name="Singh N.K."/>
            <person name="Messing J."/>
            <person name="Nelson A.B."/>
            <person name="Fuks G."/>
            <person name="Kavchok S."/>
            <person name="Keizer G."/>
            <person name="Linton E."/>
            <person name="Llaca V."/>
            <person name="Song R."/>
            <person name="Tanyolac B."/>
            <person name="Young S."/>
            <person name="Ho-Il K."/>
            <person name="Hahn J.H."/>
            <person name="Sangsakoo G."/>
            <person name="Vanavichit A."/>
            <person name="de Mattos Luiz.A.T."/>
            <person name="Zimmer P.D."/>
            <person name="Malone G."/>
            <person name="Dellagostin O."/>
            <person name="de Oliveira A.C."/>
            <person name="Bevan M."/>
            <person name="Bancroft I."/>
            <person name="Minx P."/>
            <person name="Cordum H."/>
            <person name="Wilson R."/>
            <person name="Cheng Z."/>
            <person name="Jin W."/>
            <person name="Jiang J."/>
            <person name="Leong S.A."/>
            <person name="Iwama H."/>
            <person name="Gojobori T."/>
            <person name="Itoh T."/>
            <person name="Niimura Y."/>
            <person name="Fujii Y."/>
            <person name="Habara T."/>
            <person name="Sakai H."/>
            <person name="Sato Y."/>
            <person name="Wilson G."/>
            <person name="Kumar K."/>
            <person name="McCouch S."/>
            <person name="Juretic N."/>
            <person name="Hoen D."/>
            <person name="Wright S."/>
            <person name="Bruskiewich R."/>
            <person name="Bureau T."/>
            <person name="Miyao A."/>
            <person name="Hirochika H."/>
            <person name="Nishikawa T."/>
            <person name="Kadowaki K."/>
            <person name="Sugiura M."/>
            <person name="Burr B."/>
            <person name="Sasaki T."/>
        </authorList>
    </citation>
    <scope>NUCLEOTIDE SEQUENCE [LARGE SCALE GENOMIC DNA]</scope>
    <source>
        <strain evidence="4">cv. Nipponbare</strain>
    </source>
</reference>
<evidence type="ECO:0000313" key="4">
    <source>
        <dbReference type="Proteomes" id="UP000000763"/>
    </source>
</evidence>
<dbReference type="AlphaFoldDB" id="Q5ZDW0"/>
<dbReference type="EMBL" id="AP002747">
    <property type="protein sequence ID" value="BAD52505.1"/>
    <property type="molecule type" value="Genomic_DNA"/>
</dbReference>
<evidence type="ECO:0000313" key="3">
    <source>
        <dbReference type="EMBL" id="BAD52568.1"/>
    </source>
</evidence>
<dbReference type="Proteomes" id="UP000000763">
    <property type="component" value="Chromosome 1"/>
</dbReference>
<gene>
    <name evidence="3" type="ORF">P0463F06.44</name>
    <name evidence="2" type="ORF">P0698G03.13</name>
</gene>
<sequence length="166" mass="17873">MSACHVNSLFYCSSSNSKQQLISPEEKPKPEATRESSCFGDSSVGIAAAAAGDSGRGGALDRKLQAVTTAVYGASLHSGKELLIRVTWTPNAAGATGLAVAFDDALSPSSRCAHHVLHKKRGSRSSLPPPARLWASTRTPPRPRTRWIRRPLSPPARRRLLPHRRC</sequence>